<evidence type="ECO:0000313" key="1">
    <source>
        <dbReference type="EMBL" id="OQR71463.1"/>
    </source>
</evidence>
<keyword evidence="2" id="KW-1185">Reference proteome</keyword>
<dbReference type="InParanoid" id="A0A1V9XDI0"/>
<dbReference type="EMBL" id="MNPL01014534">
    <property type="protein sequence ID" value="OQR71463.1"/>
    <property type="molecule type" value="Genomic_DNA"/>
</dbReference>
<dbReference type="Proteomes" id="UP000192247">
    <property type="component" value="Unassembled WGS sequence"/>
</dbReference>
<sequence>MRLDLSHAFSPFCMRQMCGRLCYLTNSPDSQLRPLTVMNIGSESSLFEMNSSNSMSQREDNFDSAPLLNSQSALVPETSLHVTRQFPSYVDSFIRWLINSAPARSDSRTRGKQTVFPSNKP</sequence>
<reference evidence="1 2" key="1">
    <citation type="journal article" date="2017" name="Gigascience">
        <title>Draft genome of the honey bee ectoparasitic mite, Tropilaelaps mercedesae, is shaped by the parasitic life history.</title>
        <authorList>
            <person name="Dong X."/>
            <person name="Armstrong S.D."/>
            <person name="Xia D."/>
            <person name="Makepeace B.L."/>
            <person name="Darby A.C."/>
            <person name="Kadowaki T."/>
        </authorList>
    </citation>
    <scope>NUCLEOTIDE SEQUENCE [LARGE SCALE GENOMIC DNA]</scope>
    <source>
        <strain evidence="1">Wuxi-XJTLU</strain>
    </source>
</reference>
<organism evidence="1 2">
    <name type="scientific">Tropilaelaps mercedesae</name>
    <dbReference type="NCBI Taxonomy" id="418985"/>
    <lineage>
        <taxon>Eukaryota</taxon>
        <taxon>Metazoa</taxon>
        <taxon>Ecdysozoa</taxon>
        <taxon>Arthropoda</taxon>
        <taxon>Chelicerata</taxon>
        <taxon>Arachnida</taxon>
        <taxon>Acari</taxon>
        <taxon>Parasitiformes</taxon>
        <taxon>Mesostigmata</taxon>
        <taxon>Gamasina</taxon>
        <taxon>Dermanyssoidea</taxon>
        <taxon>Laelapidae</taxon>
        <taxon>Tropilaelaps</taxon>
    </lineage>
</organism>
<accession>A0A1V9XDI0</accession>
<gene>
    <name evidence="1" type="ORF">BIW11_10979</name>
</gene>
<protein>
    <submittedName>
        <fullName evidence="1">Uncharacterized protein</fullName>
    </submittedName>
</protein>
<comment type="caution">
    <text evidence="1">The sequence shown here is derived from an EMBL/GenBank/DDBJ whole genome shotgun (WGS) entry which is preliminary data.</text>
</comment>
<proteinExistence type="predicted"/>
<evidence type="ECO:0000313" key="2">
    <source>
        <dbReference type="Proteomes" id="UP000192247"/>
    </source>
</evidence>
<dbReference type="AlphaFoldDB" id="A0A1V9XDI0"/>
<name>A0A1V9XDI0_9ACAR</name>